<reference evidence="3" key="1">
    <citation type="journal article" date="2019" name="Int. J. Syst. Evol. Microbiol.">
        <title>The Global Catalogue of Microorganisms (GCM) 10K type strain sequencing project: providing services to taxonomists for standard genome sequencing and annotation.</title>
        <authorList>
            <consortium name="The Broad Institute Genomics Platform"/>
            <consortium name="The Broad Institute Genome Sequencing Center for Infectious Disease"/>
            <person name="Wu L."/>
            <person name="Ma J."/>
        </authorList>
    </citation>
    <scope>NUCLEOTIDE SEQUENCE [LARGE SCALE GENOMIC DNA]</scope>
    <source>
        <strain evidence="3">CGMCC 4.7323</strain>
    </source>
</reference>
<evidence type="ECO:0000256" key="1">
    <source>
        <dbReference type="SAM" id="MobiDB-lite"/>
    </source>
</evidence>
<name>A0ABQ2IXX3_9ACTN</name>
<comment type="caution">
    <text evidence="2">The sequence shown here is derived from an EMBL/GenBank/DDBJ whole genome shotgun (WGS) entry which is preliminary data.</text>
</comment>
<keyword evidence="3" id="KW-1185">Reference proteome</keyword>
<dbReference type="EMBL" id="BMND01000002">
    <property type="protein sequence ID" value="GGN33175.1"/>
    <property type="molecule type" value="Genomic_DNA"/>
</dbReference>
<feature type="region of interest" description="Disordered" evidence="1">
    <location>
        <begin position="140"/>
        <end position="196"/>
    </location>
</feature>
<evidence type="ECO:0000313" key="3">
    <source>
        <dbReference type="Proteomes" id="UP000600080"/>
    </source>
</evidence>
<evidence type="ECO:0000313" key="2">
    <source>
        <dbReference type="EMBL" id="GGN33175.1"/>
    </source>
</evidence>
<dbReference type="Proteomes" id="UP000600080">
    <property type="component" value="Unassembled WGS sequence"/>
</dbReference>
<accession>A0ABQ2IXX3</accession>
<sequence length="210" mass="21420">MPALVEAALPAGGGTGEQIARQLQAAGARFGEGVDRAGQQLLQGPFAAAEEDVQMAGLRDALRKARPCGERSRSTTVIVSTCPVRAVTASIPASPPPMTSAVRPPLECSAIPLSLPSSARPAAVRPLVRVPRRLVCRGSARRPRGPIAGGRAGFSVRDDRVNGLPSPAGRMCGALPPGPVRTGSAPTAHAPRAPCGAFPPRVTALADIPS</sequence>
<gene>
    <name evidence="2" type="ORF">GCM10012285_04040</name>
</gene>
<proteinExistence type="predicted"/>
<organism evidence="2 3">
    <name type="scientific">Streptomyces kronopolitis</name>
    <dbReference type="NCBI Taxonomy" id="1612435"/>
    <lineage>
        <taxon>Bacteria</taxon>
        <taxon>Bacillati</taxon>
        <taxon>Actinomycetota</taxon>
        <taxon>Actinomycetes</taxon>
        <taxon>Kitasatosporales</taxon>
        <taxon>Streptomycetaceae</taxon>
        <taxon>Streptomyces</taxon>
    </lineage>
</organism>
<evidence type="ECO:0008006" key="4">
    <source>
        <dbReference type="Google" id="ProtNLM"/>
    </source>
</evidence>
<protein>
    <recommendedName>
        <fullName evidence="4">SPOR domain-containing protein</fullName>
    </recommendedName>
</protein>